<dbReference type="Gene3D" id="3.40.50.2020">
    <property type="match status" value="1"/>
</dbReference>
<organism evidence="2 3">
    <name type="scientific">Pedobacter montanisoli</name>
    <dbReference type="NCBI Taxonomy" id="2923277"/>
    <lineage>
        <taxon>Bacteria</taxon>
        <taxon>Pseudomonadati</taxon>
        <taxon>Bacteroidota</taxon>
        <taxon>Sphingobacteriia</taxon>
        <taxon>Sphingobacteriales</taxon>
        <taxon>Sphingobacteriaceae</taxon>
        <taxon>Pedobacter</taxon>
    </lineage>
</organism>
<dbReference type="InterPro" id="IPR000836">
    <property type="entry name" value="PRTase_dom"/>
</dbReference>
<name>A0ABT0A029_9SPHI</name>
<dbReference type="GO" id="GO:0004845">
    <property type="term" value="F:uracil phosphoribosyltransferase activity"/>
    <property type="evidence" value="ECO:0007669"/>
    <property type="project" value="UniProtKB-EC"/>
</dbReference>
<dbReference type="EC" id="2.4.2.9" evidence="2"/>
<dbReference type="NCBIfam" id="NF003549">
    <property type="entry name" value="PRK05205.1-5"/>
    <property type="match status" value="1"/>
</dbReference>
<dbReference type="PANTHER" id="PTHR11608">
    <property type="entry name" value="BIFUNCTIONAL PROTEIN PYRR"/>
    <property type="match status" value="1"/>
</dbReference>
<sequence length="186" mass="21291">MQKRTLLSGQKLQITIKRLCHQLIENHNNFSNSVLIGIQPRGAFFADRVYQELSAILKNDHIQKGNLDITFFRDDFRRKDGLVTASSNTIDFIIEGKQVILIDDVLWTGRTIRAAMDALLAYGRPERVELMVLIDRRFSRHLPIEPNYVGLKVDSVDSQKVKVSWEENDGEDKVILLSEPSPSKKT</sequence>
<keyword evidence="2" id="KW-0328">Glycosyltransferase</keyword>
<accession>A0ABT0A029</accession>
<evidence type="ECO:0000259" key="1">
    <source>
        <dbReference type="Pfam" id="PF00156"/>
    </source>
</evidence>
<comment type="caution">
    <text evidence="2">The sequence shown here is derived from an EMBL/GenBank/DDBJ whole genome shotgun (WGS) entry which is preliminary data.</text>
</comment>
<dbReference type="RefSeq" id="WP_243363272.1">
    <property type="nucleotide sequence ID" value="NZ_JALGBH010000002.1"/>
</dbReference>
<dbReference type="InterPro" id="IPR029057">
    <property type="entry name" value="PRTase-like"/>
</dbReference>
<gene>
    <name evidence="2" type="primary">pyrR</name>
    <name evidence="2" type="ORF">MMF97_14490</name>
</gene>
<dbReference type="Proteomes" id="UP001165460">
    <property type="component" value="Unassembled WGS sequence"/>
</dbReference>
<protein>
    <submittedName>
        <fullName evidence="2">Bifunctional pyr operon transcriptional regulator/uracil phosphoribosyltransferase PyrR</fullName>
        <ecNumber evidence="2">2.4.2.9</ecNumber>
    </submittedName>
</protein>
<reference evidence="2" key="1">
    <citation type="submission" date="2022-03" db="EMBL/GenBank/DDBJ databases">
        <authorList>
            <person name="Woo C.Y."/>
        </authorList>
    </citation>
    <scope>NUCLEOTIDE SEQUENCE</scope>
    <source>
        <strain evidence="2">CYS-01</strain>
    </source>
</reference>
<dbReference type="EMBL" id="JALGBH010000002">
    <property type="protein sequence ID" value="MCJ0743924.1"/>
    <property type="molecule type" value="Genomic_DNA"/>
</dbReference>
<feature type="domain" description="Phosphoribosyltransferase" evidence="1">
    <location>
        <begin position="6"/>
        <end position="166"/>
    </location>
</feature>
<dbReference type="SUPFAM" id="SSF53271">
    <property type="entry name" value="PRTase-like"/>
    <property type="match status" value="1"/>
</dbReference>
<keyword evidence="3" id="KW-1185">Reference proteome</keyword>
<dbReference type="PANTHER" id="PTHR11608:SF0">
    <property type="entry name" value="BIFUNCTIONAL PROTEIN PYRR"/>
    <property type="match status" value="1"/>
</dbReference>
<dbReference type="Pfam" id="PF00156">
    <property type="entry name" value="Pribosyltran"/>
    <property type="match status" value="1"/>
</dbReference>
<evidence type="ECO:0000313" key="3">
    <source>
        <dbReference type="Proteomes" id="UP001165460"/>
    </source>
</evidence>
<keyword evidence="2" id="KW-0808">Transferase</keyword>
<dbReference type="CDD" id="cd06223">
    <property type="entry name" value="PRTases_typeI"/>
    <property type="match status" value="1"/>
</dbReference>
<dbReference type="InterPro" id="IPR050137">
    <property type="entry name" value="PyrR_bifunctional"/>
</dbReference>
<proteinExistence type="predicted"/>
<evidence type="ECO:0000313" key="2">
    <source>
        <dbReference type="EMBL" id="MCJ0743924.1"/>
    </source>
</evidence>